<feature type="non-terminal residue" evidence="1">
    <location>
        <position position="1"/>
    </location>
</feature>
<evidence type="ECO:0000313" key="2">
    <source>
        <dbReference type="Proteomes" id="UP001225933"/>
    </source>
</evidence>
<dbReference type="EMBL" id="JAUHGV010000288">
    <property type="protein sequence ID" value="MDN4015316.1"/>
    <property type="molecule type" value="Genomic_DNA"/>
</dbReference>
<feature type="non-terminal residue" evidence="1">
    <location>
        <position position="81"/>
    </location>
</feature>
<organism evidence="1 2">
    <name type="scientific">Chryseobacterium gambrini</name>
    <dbReference type="NCBI Taxonomy" id="373672"/>
    <lineage>
        <taxon>Bacteria</taxon>
        <taxon>Pseudomonadati</taxon>
        <taxon>Bacteroidota</taxon>
        <taxon>Flavobacteriia</taxon>
        <taxon>Flavobacteriales</taxon>
        <taxon>Weeksellaceae</taxon>
        <taxon>Chryseobacterium group</taxon>
        <taxon>Chryseobacterium</taxon>
    </lineage>
</organism>
<proteinExistence type="predicted"/>
<protein>
    <submittedName>
        <fullName evidence="1">Uncharacterized protein</fullName>
    </submittedName>
</protein>
<sequence>IPQAALSSVWEDLTGAPVLDVRRIEERGDLDTESALAEVIGYVTKPPEFESVADEVEYLTALKGSRLVQPFGSLHGNTPRI</sequence>
<accession>A0AAJ1VMJ6</accession>
<dbReference type="Proteomes" id="UP001225933">
    <property type="component" value="Unassembled WGS sequence"/>
</dbReference>
<reference evidence="1" key="1">
    <citation type="submission" date="2023-06" db="EMBL/GenBank/DDBJ databases">
        <title>Two Chryseobacterium gambrini strains from China.</title>
        <authorList>
            <person name="Zeng J."/>
            <person name="Wu Y."/>
        </authorList>
    </citation>
    <scope>NUCLEOTIDE SEQUENCE</scope>
    <source>
        <strain evidence="1">SQ219</strain>
    </source>
</reference>
<comment type="caution">
    <text evidence="1">The sequence shown here is derived from an EMBL/GenBank/DDBJ whole genome shotgun (WGS) entry which is preliminary data.</text>
</comment>
<evidence type="ECO:0000313" key="1">
    <source>
        <dbReference type="EMBL" id="MDN4015316.1"/>
    </source>
</evidence>
<gene>
    <name evidence="1" type="ORF">QX233_22970</name>
</gene>
<dbReference type="AlphaFoldDB" id="A0AAJ1VMJ6"/>
<name>A0AAJ1VMJ6_9FLAO</name>
<dbReference type="RefSeq" id="WP_290343838.1">
    <property type="nucleotide sequence ID" value="NZ_JAUHGV010000288.1"/>
</dbReference>